<comment type="cofactor">
    <cofactor evidence="15">
        <name>Cu cation</name>
        <dbReference type="ChEBI" id="CHEBI:23378"/>
    </cofactor>
    <text evidence="15">Binds a copper A center.</text>
</comment>
<dbReference type="Gene3D" id="1.10.287.90">
    <property type="match status" value="1"/>
</dbReference>
<reference evidence="20 21" key="1">
    <citation type="submission" date="2019-06" db="EMBL/GenBank/DDBJ databases">
        <title>Persicimonas caeni gen. nov., sp. nov., a predatory bacterium isolated from solar saltern.</title>
        <authorList>
            <person name="Wang S."/>
        </authorList>
    </citation>
    <scope>NUCLEOTIDE SEQUENCE [LARGE SCALE GENOMIC DNA]</scope>
    <source>
        <strain evidence="20 21">YN101</strain>
    </source>
</reference>
<keyword evidence="21" id="KW-1185">Reference proteome</keyword>
<evidence type="ECO:0000256" key="8">
    <source>
        <dbReference type="ARBA" id="ARBA00022967"/>
    </source>
</evidence>
<dbReference type="GO" id="GO:0042773">
    <property type="term" value="P:ATP synthesis coupled electron transport"/>
    <property type="evidence" value="ECO:0007669"/>
    <property type="project" value="TreeGrafter"/>
</dbReference>
<comment type="function">
    <text evidence="15">Subunits I and II form the functional core of the enzyme complex. Electrons originating in cytochrome c are transferred via heme a and Cu(A) to the binuclear center formed by heme a3 and Cu(B).</text>
</comment>
<protein>
    <recommendedName>
        <fullName evidence="15">Cytochrome c oxidase subunit 2</fullName>
        <ecNumber evidence="15">7.1.1.9</ecNumber>
    </recommendedName>
</protein>
<evidence type="ECO:0000256" key="13">
    <source>
        <dbReference type="PROSITE-ProRule" id="PRU00433"/>
    </source>
</evidence>
<sequence length="625" mass="69062">MGTLQCIRQSPNRLHDIDHIGPKKACKTCGVRCTFFRPSERMKDRLTFATQRWIDGADLLLTRLFLQLAEPPHAEVENTMSVHTDPTRLRKALLTVAAVLVAILLPVVAFAIPGSGDFVALESPSARDITGLYNIIAKICLVILIIVEAVLFVAIIKFRRRSEDEQPVQNHGNLKLELGWTLAAIVAQVYIGFITIDVMFEVETMPETEMTVEAIAYQWDWEFRYPDHGGIVHEDLVVPANTNIKLEVTSRDVIHSIFMPELGVKIDAVPGRFNYWWFNADGPVNATGIAGRTTQQPERIEQVTTRPDWWKYFTGEFLPEPGEKFYEPPQQNGGSKLERRVSYLGASRDATTSPYEKYNATEYRGMCTELCGKDHWDMYFRTVAMTKSDFAQWLEDKKTGGTGEVDGAQIYTKNCASCHGAEGQGTPGTYPPLKGAKWTTQEDMQRDHISVVLNGLQGEITVLGQTYNGVMQPFGQKLNDAQVAAVVNHERTSWGNNGGEVSEELVAEVRAELGLPPFPAGGAEPVPQDELMKVGDRVYGACVSCHGADGEGLDDVRSLANNPTVIGDVAQTVAVLHGAEGHPAMGKPLSARQLAGVLTYMRNSFGNEASAVQPEEVERIRTELK</sequence>
<comment type="similarity">
    <text evidence="2 14">Belongs to the cytochrome c oxidase subunit 2 family.</text>
</comment>
<dbReference type="PROSITE" id="PS50857">
    <property type="entry name" value="COX2_CUA"/>
    <property type="match status" value="1"/>
</dbReference>
<keyword evidence="4 13" id="KW-0349">Heme</keyword>
<feature type="domain" description="Cytochrome c" evidence="19">
    <location>
        <begin position="402"/>
        <end position="494"/>
    </location>
</feature>
<keyword evidence="15" id="KW-0186">Copper</keyword>
<keyword evidence="5 14" id="KW-0679">Respiratory chain</keyword>
<dbReference type="EC" id="7.1.1.9" evidence="15"/>
<dbReference type="InterPro" id="IPR036909">
    <property type="entry name" value="Cyt_c-like_dom_sf"/>
</dbReference>
<proteinExistence type="inferred from homology"/>
<dbReference type="EMBL" id="CP041186">
    <property type="protein sequence ID" value="QDG49853.1"/>
    <property type="molecule type" value="Genomic_DNA"/>
</dbReference>
<dbReference type="InterPro" id="IPR045187">
    <property type="entry name" value="CcO_II"/>
</dbReference>
<evidence type="ECO:0000256" key="9">
    <source>
        <dbReference type="ARBA" id="ARBA00022982"/>
    </source>
</evidence>
<dbReference type="InterPro" id="IPR036257">
    <property type="entry name" value="Cyt_c_oxidase_su2_TM_sf"/>
</dbReference>
<feature type="domain" description="Cytochrome oxidase subunit II copper A binding" evidence="17">
    <location>
        <begin position="207"/>
        <end position="396"/>
    </location>
</feature>
<dbReference type="InterPro" id="IPR002429">
    <property type="entry name" value="CcO_II-like_C"/>
</dbReference>
<keyword evidence="3 14" id="KW-0813">Transport</keyword>
<gene>
    <name evidence="20" type="ORF">FIV42_03590</name>
</gene>
<feature type="domain" description="Cytochrome c" evidence="19">
    <location>
        <begin position="530"/>
        <end position="605"/>
    </location>
</feature>
<accession>A0A4Y6PNT3</accession>
<name>A0A4Y6PNT3_PERCE</name>
<dbReference type="Gene3D" id="2.60.40.420">
    <property type="entry name" value="Cupredoxins - blue copper proteins"/>
    <property type="match status" value="2"/>
</dbReference>
<dbReference type="GO" id="GO:0005507">
    <property type="term" value="F:copper ion binding"/>
    <property type="evidence" value="ECO:0007669"/>
    <property type="project" value="InterPro"/>
</dbReference>
<dbReference type="Gene3D" id="1.10.760.10">
    <property type="entry name" value="Cytochrome c-like domain"/>
    <property type="match status" value="2"/>
</dbReference>
<evidence type="ECO:0000256" key="1">
    <source>
        <dbReference type="ARBA" id="ARBA00004141"/>
    </source>
</evidence>
<dbReference type="SUPFAM" id="SSF49503">
    <property type="entry name" value="Cupredoxins"/>
    <property type="match status" value="2"/>
</dbReference>
<dbReference type="GO" id="GO:0005886">
    <property type="term" value="C:plasma membrane"/>
    <property type="evidence" value="ECO:0007669"/>
    <property type="project" value="UniProtKB-SubCell"/>
</dbReference>
<evidence type="ECO:0000256" key="10">
    <source>
        <dbReference type="ARBA" id="ARBA00022989"/>
    </source>
</evidence>
<evidence type="ECO:0000256" key="7">
    <source>
        <dbReference type="ARBA" id="ARBA00022723"/>
    </source>
</evidence>
<dbReference type="Pfam" id="PF00116">
    <property type="entry name" value="COX2"/>
    <property type="match status" value="1"/>
</dbReference>
<evidence type="ECO:0000313" key="20">
    <source>
        <dbReference type="EMBL" id="QDG49853.1"/>
    </source>
</evidence>
<dbReference type="Proteomes" id="UP000315995">
    <property type="component" value="Chromosome"/>
</dbReference>
<feature type="transmembrane region" description="Helical" evidence="16">
    <location>
        <begin position="132"/>
        <end position="156"/>
    </location>
</feature>
<dbReference type="InterPro" id="IPR009056">
    <property type="entry name" value="Cyt_c-like_dom"/>
</dbReference>
<keyword evidence="11 13" id="KW-0408">Iron</keyword>
<dbReference type="PROSITE" id="PS51007">
    <property type="entry name" value="CYTC"/>
    <property type="match status" value="2"/>
</dbReference>
<keyword evidence="6 14" id="KW-0812">Transmembrane</keyword>
<evidence type="ECO:0000256" key="6">
    <source>
        <dbReference type="ARBA" id="ARBA00022692"/>
    </source>
</evidence>
<comment type="subcellular location">
    <subcellularLocation>
        <location evidence="14">Cell membrane</location>
        <topology evidence="14">Multi-pass membrane protein</topology>
    </subcellularLocation>
    <subcellularLocation>
        <location evidence="1">Membrane</location>
        <topology evidence="1">Multi-pass membrane protein</topology>
    </subcellularLocation>
</comment>
<keyword evidence="8" id="KW-1278">Translocase</keyword>
<dbReference type="PANTHER" id="PTHR22888:SF9">
    <property type="entry name" value="CYTOCHROME C OXIDASE SUBUNIT 2"/>
    <property type="match status" value="1"/>
</dbReference>
<dbReference type="PROSITE" id="PS50999">
    <property type="entry name" value="COX2_TM"/>
    <property type="match status" value="1"/>
</dbReference>
<evidence type="ECO:0000256" key="3">
    <source>
        <dbReference type="ARBA" id="ARBA00022448"/>
    </source>
</evidence>
<evidence type="ECO:0000256" key="11">
    <source>
        <dbReference type="ARBA" id="ARBA00023004"/>
    </source>
</evidence>
<accession>A0A5B8Y075</accession>
<keyword evidence="12 16" id="KW-0472">Membrane</keyword>
<dbReference type="SUPFAM" id="SSF46626">
    <property type="entry name" value="Cytochrome c"/>
    <property type="match status" value="2"/>
</dbReference>
<feature type="domain" description="Cytochrome oxidase subunit II transmembrane region profile" evidence="18">
    <location>
        <begin position="110"/>
        <end position="206"/>
    </location>
</feature>
<feature type="transmembrane region" description="Helical" evidence="16">
    <location>
        <begin position="92"/>
        <end position="112"/>
    </location>
</feature>
<dbReference type="AlphaFoldDB" id="A0A4Y6PNT3"/>
<dbReference type="InterPro" id="IPR008972">
    <property type="entry name" value="Cupredoxin"/>
</dbReference>
<evidence type="ECO:0000256" key="14">
    <source>
        <dbReference type="RuleBase" id="RU000456"/>
    </source>
</evidence>
<evidence type="ECO:0000256" key="15">
    <source>
        <dbReference type="RuleBase" id="RU004024"/>
    </source>
</evidence>
<dbReference type="OrthoDB" id="9811281at2"/>
<keyword evidence="7 13" id="KW-0479">Metal-binding</keyword>
<evidence type="ECO:0000256" key="16">
    <source>
        <dbReference type="SAM" id="Phobius"/>
    </source>
</evidence>
<evidence type="ECO:0000313" key="21">
    <source>
        <dbReference type="Proteomes" id="UP000315995"/>
    </source>
</evidence>
<evidence type="ECO:0000259" key="19">
    <source>
        <dbReference type="PROSITE" id="PS51007"/>
    </source>
</evidence>
<evidence type="ECO:0000256" key="2">
    <source>
        <dbReference type="ARBA" id="ARBA00007866"/>
    </source>
</evidence>
<evidence type="ECO:0000256" key="5">
    <source>
        <dbReference type="ARBA" id="ARBA00022660"/>
    </source>
</evidence>
<evidence type="ECO:0000259" key="17">
    <source>
        <dbReference type="PROSITE" id="PS50857"/>
    </source>
</evidence>
<keyword evidence="9 14" id="KW-0249">Electron transport</keyword>
<evidence type="ECO:0000256" key="12">
    <source>
        <dbReference type="ARBA" id="ARBA00023136"/>
    </source>
</evidence>
<keyword evidence="10 16" id="KW-1133">Transmembrane helix</keyword>
<dbReference type="PANTHER" id="PTHR22888">
    <property type="entry name" value="CYTOCHROME C OXIDASE, SUBUNIT II"/>
    <property type="match status" value="1"/>
</dbReference>
<feature type="transmembrane region" description="Helical" evidence="16">
    <location>
        <begin position="177"/>
        <end position="200"/>
    </location>
</feature>
<dbReference type="GO" id="GO:0020037">
    <property type="term" value="F:heme binding"/>
    <property type="evidence" value="ECO:0007669"/>
    <property type="project" value="InterPro"/>
</dbReference>
<organism evidence="20 21">
    <name type="scientific">Persicimonas caeni</name>
    <dbReference type="NCBI Taxonomy" id="2292766"/>
    <lineage>
        <taxon>Bacteria</taxon>
        <taxon>Deltaproteobacteria</taxon>
        <taxon>Bradymonadales</taxon>
        <taxon>Bradymonadaceae</taxon>
        <taxon>Persicimonas</taxon>
    </lineage>
</organism>
<comment type="catalytic activity">
    <reaction evidence="15">
        <text>4 Fe(II)-[cytochrome c] + O2 + 8 H(+)(in) = 4 Fe(III)-[cytochrome c] + 2 H2O + 4 H(+)(out)</text>
        <dbReference type="Rhea" id="RHEA:11436"/>
        <dbReference type="Rhea" id="RHEA-COMP:10350"/>
        <dbReference type="Rhea" id="RHEA-COMP:14399"/>
        <dbReference type="ChEBI" id="CHEBI:15377"/>
        <dbReference type="ChEBI" id="CHEBI:15378"/>
        <dbReference type="ChEBI" id="CHEBI:15379"/>
        <dbReference type="ChEBI" id="CHEBI:29033"/>
        <dbReference type="ChEBI" id="CHEBI:29034"/>
        <dbReference type="EC" id="7.1.1.9"/>
    </reaction>
</comment>
<evidence type="ECO:0000256" key="4">
    <source>
        <dbReference type="ARBA" id="ARBA00022617"/>
    </source>
</evidence>
<dbReference type="Pfam" id="PF00034">
    <property type="entry name" value="Cytochrom_C"/>
    <property type="match status" value="1"/>
</dbReference>
<dbReference type="InterPro" id="IPR011759">
    <property type="entry name" value="Cyt_c_oxidase_su2_TM_dom"/>
</dbReference>
<dbReference type="SUPFAM" id="SSF81464">
    <property type="entry name" value="Cytochrome c oxidase subunit II-like, transmembrane region"/>
    <property type="match status" value="1"/>
</dbReference>
<evidence type="ECO:0000259" key="18">
    <source>
        <dbReference type="PROSITE" id="PS50999"/>
    </source>
</evidence>
<dbReference type="Pfam" id="PF02790">
    <property type="entry name" value="COX2_TM"/>
    <property type="match status" value="1"/>
</dbReference>
<dbReference type="GO" id="GO:0004129">
    <property type="term" value="F:cytochrome-c oxidase activity"/>
    <property type="evidence" value="ECO:0007669"/>
    <property type="project" value="UniProtKB-EC"/>
</dbReference>